<dbReference type="PROSITE" id="PS51296">
    <property type="entry name" value="RIESKE"/>
    <property type="match status" value="1"/>
</dbReference>
<proteinExistence type="inferred from homology"/>
<dbReference type="InterPro" id="IPR045605">
    <property type="entry name" value="KshA-like_C"/>
</dbReference>
<comment type="cofactor">
    <cofactor evidence="1">
        <name>Fe cation</name>
        <dbReference type="ChEBI" id="CHEBI:24875"/>
    </cofactor>
</comment>
<evidence type="ECO:0000256" key="7">
    <source>
        <dbReference type="ARBA" id="ARBA00022989"/>
    </source>
</evidence>
<keyword evidence="11" id="KW-0472">Membrane</keyword>
<accession>A0A443S2X0</accession>
<comment type="pathway">
    <text evidence="3">Hormone biosynthesis.</text>
</comment>
<evidence type="ECO:0000313" key="19">
    <source>
        <dbReference type="Proteomes" id="UP000288716"/>
    </source>
</evidence>
<evidence type="ECO:0000256" key="14">
    <source>
        <dbReference type="ARBA" id="ARBA00026095"/>
    </source>
</evidence>
<dbReference type="UniPathway" id="UPA01020"/>
<dbReference type="Gene3D" id="3.90.380.10">
    <property type="entry name" value="Naphthalene 1,2-dioxygenase Alpha Subunit, Chain A, domain 1"/>
    <property type="match status" value="1"/>
</dbReference>
<dbReference type="GO" id="GO:0170056">
    <property type="term" value="F:cholesterol 7-desaturase [NAD(P)H] activity"/>
    <property type="evidence" value="ECO:0007669"/>
    <property type="project" value="UniProtKB-EC"/>
</dbReference>
<dbReference type="GO" id="GO:0051537">
    <property type="term" value="F:2 iron, 2 sulfur cluster binding"/>
    <property type="evidence" value="ECO:0007669"/>
    <property type="project" value="UniProtKB-KW"/>
</dbReference>
<feature type="domain" description="Rieske" evidence="17">
    <location>
        <begin position="22"/>
        <end position="132"/>
    </location>
</feature>
<evidence type="ECO:0000256" key="15">
    <source>
        <dbReference type="ARBA" id="ARBA00047853"/>
    </source>
</evidence>
<dbReference type="GO" id="GO:0046872">
    <property type="term" value="F:metal ion binding"/>
    <property type="evidence" value="ECO:0007669"/>
    <property type="project" value="UniProtKB-KW"/>
</dbReference>
<protein>
    <recommendedName>
        <fullName evidence="14">cholesterol 7-desaturase</fullName>
        <ecNumber evidence="14">1.14.19.21</ecNumber>
    </recommendedName>
</protein>
<dbReference type="EMBL" id="NCKV01010633">
    <property type="protein sequence ID" value="RWS21834.1"/>
    <property type="molecule type" value="Genomic_DNA"/>
</dbReference>
<gene>
    <name evidence="18" type="ORF">B4U80_07348</name>
</gene>
<evidence type="ECO:0000256" key="6">
    <source>
        <dbReference type="ARBA" id="ARBA00022723"/>
    </source>
</evidence>
<keyword evidence="5" id="KW-0001">2Fe-2S</keyword>
<name>A0A443S2X0_9ACAR</name>
<dbReference type="PANTHER" id="PTHR21266:SF32">
    <property type="entry name" value="CHOLESTEROL 7-DESATURASE NVD"/>
    <property type="match status" value="1"/>
</dbReference>
<dbReference type="CDD" id="cd03469">
    <property type="entry name" value="Rieske_RO_Alpha_N"/>
    <property type="match status" value="1"/>
</dbReference>
<evidence type="ECO:0000259" key="17">
    <source>
        <dbReference type="PROSITE" id="PS51296"/>
    </source>
</evidence>
<dbReference type="InterPro" id="IPR017941">
    <property type="entry name" value="Rieske_2Fe-2S"/>
</dbReference>
<comment type="caution">
    <text evidence="18">The sequence shown here is derived from an EMBL/GenBank/DDBJ whole genome shotgun (WGS) entry which is preliminary data.</text>
</comment>
<dbReference type="STRING" id="299467.A0A443S2X0"/>
<evidence type="ECO:0000256" key="4">
    <source>
        <dbReference type="ARBA" id="ARBA00022692"/>
    </source>
</evidence>
<dbReference type="Gene3D" id="2.102.10.10">
    <property type="entry name" value="Rieske [2Fe-2S] iron-sulphur domain"/>
    <property type="match status" value="1"/>
</dbReference>
<comment type="pathway">
    <text evidence="12">Steroid hormone biosynthesis; dafachronic acid biosynthesis.</text>
</comment>
<reference evidence="18 19" key="1">
    <citation type="journal article" date="2018" name="Gigascience">
        <title>Genomes of trombidid mites reveal novel predicted allergens and laterally-transferred genes associated with secondary metabolism.</title>
        <authorList>
            <person name="Dong X."/>
            <person name="Chaisiri K."/>
            <person name="Xia D."/>
            <person name="Armstrong S.D."/>
            <person name="Fang Y."/>
            <person name="Donnelly M.J."/>
            <person name="Kadowaki T."/>
            <person name="McGarry J.W."/>
            <person name="Darby A.C."/>
            <person name="Makepeace B.L."/>
        </authorList>
    </citation>
    <scope>NUCLEOTIDE SEQUENCE [LARGE SCALE GENOMIC DNA]</scope>
    <source>
        <strain evidence="18">UoL-UT</strain>
    </source>
</reference>
<dbReference type="PANTHER" id="PTHR21266">
    <property type="entry name" value="IRON-SULFUR DOMAIN CONTAINING PROTEIN"/>
    <property type="match status" value="1"/>
</dbReference>
<keyword evidence="19" id="KW-1185">Reference proteome</keyword>
<dbReference type="VEuPathDB" id="VectorBase:LDEU010206"/>
<dbReference type="GO" id="GO:0008203">
    <property type="term" value="P:cholesterol metabolic process"/>
    <property type="evidence" value="ECO:0007669"/>
    <property type="project" value="InterPro"/>
</dbReference>
<dbReference type="Pfam" id="PF00355">
    <property type="entry name" value="Rieske"/>
    <property type="match status" value="1"/>
</dbReference>
<keyword evidence="8" id="KW-0560">Oxidoreductase</keyword>
<dbReference type="SUPFAM" id="SSF50022">
    <property type="entry name" value="ISP domain"/>
    <property type="match status" value="1"/>
</dbReference>
<dbReference type="EC" id="1.14.19.21" evidence="14"/>
<comment type="catalytic activity">
    <reaction evidence="15">
        <text>cholesterol + NADH + O2 + H(+) = 7-dehydrocholesterol + NAD(+) + 2 H2O</text>
        <dbReference type="Rhea" id="RHEA:51644"/>
        <dbReference type="ChEBI" id="CHEBI:15377"/>
        <dbReference type="ChEBI" id="CHEBI:15378"/>
        <dbReference type="ChEBI" id="CHEBI:15379"/>
        <dbReference type="ChEBI" id="CHEBI:16113"/>
        <dbReference type="ChEBI" id="CHEBI:17759"/>
        <dbReference type="ChEBI" id="CHEBI:57540"/>
        <dbReference type="ChEBI" id="CHEBI:57945"/>
        <dbReference type="EC" id="1.14.19.21"/>
    </reaction>
    <physiologicalReaction direction="left-to-right" evidence="15">
        <dbReference type="Rhea" id="RHEA:51645"/>
    </physiologicalReaction>
</comment>
<organism evidence="18 19">
    <name type="scientific">Leptotrombidium deliense</name>
    <dbReference type="NCBI Taxonomy" id="299467"/>
    <lineage>
        <taxon>Eukaryota</taxon>
        <taxon>Metazoa</taxon>
        <taxon>Ecdysozoa</taxon>
        <taxon>Arthropoda</taxon>
        <taxon>Chelicerata</taxon>
        <taxon>Arachnida</taxon>
        <taxon>Acari</taxon>
        <taxon>Acariformes</taxon>
        <taxon>Trombidiformes</taxon>
        <taxon>Prostigmata</taxon>
        <taxon>Anystina</taxon>
        <taxon>Parasitengona</taxon>
        <taxon>Trombiculoidea</taxon>
        <taxon>Trombiculidae</taxon>
        <taxon>Leptotrombidium</taxon>
    </lineage>
</organism>
<dbReference type="InterPro" id="IPR050584">
    <property type="entry name" value="Cholesterol_7-desaturase"/>
</dbReference>
<evidence type="ECO:0000256" key="12">
    <source>
        <dbReference type="ARBA" id="ARBA00025712"/>
    </source>
</evidence>
<evidence type="ECO:0000256" key="1">
    <source>
        <dbReference type="ARBA" id="ARBA00001962"/>
    </source>
</evidence>
<evidence type="ECO:0000256" key="8">
    <source>
        <dbReference type="ARBA" id="ARBA00023002"/>
    </source>
</evidence>
<dbReference type="AlphaFoldDB" id="A0A443S2X0"/>
<evidence type="ECO:0000256" key="9">
    <source>
        <dbReference type="ARBA" id="ARBA00023004"/>
    </source>
</evidence>
<evidence type="ECO:0000256" key="13">
    <source>
        <dbReference type="ARBA" id="ARBA00025729"/>
    </source>
</evidence>
<dbReference type="GO" id="GO:0005737">
    <property type="term" value="C:cytoplasm"/>
    <property type="evidence" value="ECO:0007669"/>
    <property type="project" value="TreeGrafter"/>
</dbReference>
<dbReference type="OrthoDB" id="6428779at2759"/>
<dbReference type="Pfam" id="PF19298">
    <property type="entry name" value="KshA_C"/>
    <property type="match status" value="1"/>
</dbReference>
<dbReference type="GO" id="GO:0016020">
    <property type="term" value="C:membrane"/>
    <property type="evidence" value="ECO:0007669"/>
    <property type="project" value="UniProtKB-SubCell"/>
</dbReference>
<dbReference type="InterPro" id="IPR036922">
    <property type="entry name" value="Rieske_2Fe-2S_sf"/>
</dbReference>
<keyword evidence="9" id="KW-0408">Iron</keyword>
<sequence>DFRKEYRVKHGKNLPPLFPNGWLPLIESSCVIKSKIVNVKFCGFEVIVFRSNSGEVYVLDAYCPHLGANLGSGGSLTNHCNKVCVRCPFHGWQFRATDGVCVKVPYTQKQCAPNGVRIKTWLTDEVNGFIYVWYHAEGLEPTYNLPKFNELNSRWWYAGRNEHLFNAVYQDVPENAADMSHFAQLHPSSMFLGSDLDVLNKFKSLTSIMSHKFEAKWSVGEAPDTHKSILKLLVRTCFFNYSFFDITLNIEQVGPSVVNLHFKSFAGIEGVLIQNFIPVAPLQQRLIHHIYVNKGLLGKIVAKIILRGETIQVERDIRIWRDKKYISNPKFVKEDSCLVKHRKWFSQFYSENSKTLNLLDW</sequence>
<keyword evidence="4" id="KW-0812">Transmembrane</keyword>
<evidence type="ECO:0000256" key="16">
    <source>
        <dbReference type="ARBA" id="ARBA00049548"/>
    </source>
</evidence>
<comment type="similarity">
    <text evidence="13">Belongs to the cholesterol 7-desaturase family.</text>
</comment>
<evidence type="ECO:0000256" key="2">
    <source>
        <dbReference type="ARBA" id="ARBA00004370"/>
    </source>
</evidence>
<comment type="catalytic activity">
    <reaction evidence="16">
        <text>cholesterol + NADPH + O2 + H(+) = 7-dehydrocholesterol + NADP(+) + 2 H2O</text>
        <dbReference type="Rhea" id="RHEA:45024"/>
        <dbReference type="ChEBI" id="CHEBI:15377"/>
        <dbReference type="ChEBI" id="CHEBI:15378"/>
        <dbReference type="ChEBI" id="CHEBI:15379"/>
        <dbReference type="ChEBI" id="CHEBI:16113"/>
        <dbReference type="ChEBI" id="CHEBI:17759"/>
        <dbReference type="ChEBI" id="CHEBI:57783"/>
        <dbReference type="ChEBI" id="CHEBI:58349"/>
        <dbReference type="EC" id="1.14.19.21"/>
    </reaction>
    <physiologicalReaction direction="left-to-right" evidence="16">
        <dbReference type="Rhea" id="RHEA:45025"/>
    </physiologicalReaction>
</comment>
<comment type="subcellular location">
    <subcellularLocation>
        <location evidence="2">Membrane</location>
    </subcellularLocation>
</comment>
<evidence type="ECO:0000256" key="10">
    <source>
        <dbReference type="ARBA" id="ARBA00023014"/>
    </source>
</evidence>
<evidence type="ECO:0000256" key="3">
    <source>
        <dbReference type="ARBA" id="ARBA00004972"/>
    </source>
</evidence>
<dbReference type="SUPFAM" id="SSF55961">
    <property type="entry name" value="Bet v1-like"/>
    <property type="match status" value="1"/>
</dbReference>
<dbReference type="Proteomes" id="UP000288716">
    <property type="component" value="Unassembled WGS sequence"/>
</dbReference>
<feature type="non-terminal residue" evidence="18">
    <location>
        <position position="1"/>
    </location>
</feature>
<evidence type="ECO:0000313" key="18">
    <source>
        <dbReference type="EMBL" id="RWS21834.1"/>
    </source>
</evidence>
<evidence type="ECO:0000256" key="5">
    <source>
        <dbReference type="ARBA" id="ARBA00022714"/>
    </source>
</evidence>
<keyword evidence="10" id="KW-0411">Iron-sulfur</keyword>
<keyword evidence="6" id="KW-0479">Metal-binding</keyword>
<keyword evidence="7" id="KW-1133">Transmembrane helix</keyword>
<evidence type="ECO:0000256" key="11">
    <source>
        <dbReference type="ARBA" id="ARBA00023136"/>
    </source>
</evidence>